<feature type="transmembrane region" description="Helical" evidence="8">
    <location>
        <begin position="26"/>
        <end position="49"/>
    </location>
</feature>
<keyword evidence="4" id="KW-1003">Cell membrane</keyword>
<keyword evidence="6 8" id="KW-1133">Transmembrane helix</keyword>
<feature type="transmembrane region" description="Helical" evidence="8">
    <location>
        <begin position="286"/>
        <end position="306"/>
    </location>
</feature>
<evidence type="ECO:0000256" key="8">
    <source>
        <dbReference type="SAM" id="Phobius"/>
    </source>
</evidence>
<evidence type="ECO:0000256" key="3">
    <source>
        <dbReference type="ARBA" id="ARBA00022448"/>
    </source>
</evidence>
<evidence type="ECO:0000256" key="2">
    <source>
        <dbReference type="ARBA" id="ARBA00007935"/>
    </source>
</evidence>
<dbReference type="RefSeq" id="WP_247618404.1">
    <property type="nucleotide sequence ID" value="NZ_BAABGL010000004.1"/>
</dbReference>
<feature type="transmembrane region" description="Helical" evidence="8">
    <location>
        <begin position="200"/>
        <end position="218"/>
    </location>
</feature>
<proteinExistence type="inferred from homology"/>
<feature type="transmembrane region" description="Helical" evidence="8">
    <location>
        <begin position="312"/>
        <end position="333"/>
    </location>
</feature>
<organism evidence="9 10">
    <name type="scientific">Brevibacterium pityocampae</name>
    <dbReference type="NCBI Taxonomy" id="506594"/>
    <lineage>
        <taxon>Bacteria</taxon>
        <taxon>Bacillati</taxon>
        <taxon>Actinomycetota</taxon>
        <taxon>Actinomycetes</taxon>
        <taxon>Micrococcales</taxon>
        <taxon>Brevibacteriaceae</taxon>
        <taxon>Brevibacterium</taxon>
    </lineage>
</organism>
<evidence type="ECO:0000256" key="7">
    <source>
        <dbReference type="ARBA" id="ARBA00023136"/>
    </source>
</evidence>
<feature type="transmembrane region" description="Helical" evidence="8">
    <location>
        <begin position="244"/>
        <end position="274"/>
    </location>
</feature>
<protein>
    <submittedName>
        <fullName evidence="9">Iron chelate uptake ABC transporter family permease subunit</fullName>
    </submittedName>
</protein>
<comment type="subcellular location">
    <subcellularLocation>
        <location evidence="1">Cell membrane</location>
        <topology evidence="1">Multi-pass membrane protein</topology>
    </subcellularLocation>
</comment>
<keyword evidence="10" id="KW-1185">Reference proteome</keyword>
<evidence type="ECO:0000313" key="10">
    <source>
        <dbReference type="Proteomes" id="UP001500642"/>
    </source>
</evidence>
<comment type="caution">
    <text evidence="9">The sequence shown here is derived from an EMBL/GenBank/DDBJ whole genome shotgun (WGS) entry which is preliminary data.</text>
</comment>
<accession>A0ABP8J9X1</accession>
<dbReference type="Gene3D" id="1.10.3470.10">
    <property type="entry name" value="ABC transporter involved in vitamin B12 uptake, BtuC"/>
    <property type="match status" value="1"/>
</dbReference>
<name>A0ABP8J9X1_9MICO</name>
<feature type="transmembrane region" description="Helical" evidence="8">
    <location>
        <begin position="127"/>
        <end position="146"/>
    </location>
</feature>
<keyword evidence="3" id="KW-0813">Transport</keyword>
<dbReference type="InterPro" id="IPR037294">
    <property type="entry name" value="ABC_BtuC-like"/>
</dbReference>
<dbReference type="PANTHER" id="PTHR30472">
    <property type="entry name" value="FERRIC ENTEROBACTIN TRANSPORT SYSTEM PERMEASE PROTEIN"/>
    <property type="match status" value="1"/>
</dbReference>
<dbReference type="Proteomes" id="UP001500642">
    <property type="component" value="Unassembled WGS sequence"/>
</dbReference>
<keyword evidence="5 8" id="KW-0812">Transmembrane</keyword>
<keyword evidence="7 8" id="KW-0472">Membrane</keyword>
<feature type="transmembrane region" description="Helical" evidence="8">
    <location>
        <begin position="152"/>
        <end position="173"/>
    </location>
</feature>
<evidence type="ECO:0000256" key="1">
    <source>
        <dbReference type="ARBA" id="ARBA00004651"/>
    </source>
</evidence>
<reference evidence="10" key="1">
    <citation type="journal article" date="2019" name="Int. J. Syst. Evol. Microbiol.">
        <title>The Global Catalogue of Microorganisms (GCM) 10K type strain sequencing project: providing services to taxonomists for standard genome sequencing and annotation.</title>
        <authorList>
            <consortium name="The Broad Institute Genomics Platform"/>
            <consortium name="The Broad Institute Genome Sequencing Center for Infectious Disease"/>
            <person name="Wu L."/>
            <person name="Ma J."/>
        </authorList>
    </citation>
    <scope>NUCLEOTIDE SEQUENCE [LARGE SCALE GENOMIC DNA]</scope>
    <source>
        <strain evidence="10">JCM 17808</strain>
    </source>
</reference>
<dbReference type="Pfam" id="PF01032">
    <property type="entry name" value="FecCD"/>
    <property type="match status" value="1"/>
</dbReference>
<evidence type="ECO:0000256" key="6">
    <source>
        <dbReference type="ARBA" id="ARBA00022989"/>
    </source>
</evidence>
<dbReference type="PANTHER" id="PTHR30472:SF19">
    <property type="entry name" value="PETROBACTIN IMPORT SYSTEM PERMEASE PROTEIN YCLO"/>
    <property type="match status" value="1"/>
</dbReference>
<comment type="similarity">
    <text evidence="2">Belongs to the binding-protein-dependent transport system permease family. FecCD subfamily.</text>
</comment>
<feature type="transmembrane region" description="Helical" evidence="8">
    <location>
        <begin position="61"/>
        <end position="81"/>
    </location>
</feature>
<dbReference type="EMBL" id="BAABGL010000004">
    <property type="protein sequence ID" value="GAA4387502.1"/>
    <property type="molecule type" value="Genomic_DNA"/>
</dbReference>
<dbReference type="CDD" id="cd06550">
    <property type="entry name" value="TM_ABC_iron-siderophores_like"/>
    <property type="match status" value="1"/>
</dbReference>
<gene>
    <name evidence="9" type="ORF">GCM10023167_11510</name>
</gene>
<evidence type="ECO:0000256" key="4">
    <source>
        <dbReference type="ARBA" id="ARBA00022475"/>
    </source>
</evidence>
<dbReference type="InterPro" id="IPR000522">
    <property type="entry name" value="ABC_transptr_permease_BtuC"/>
</dbReference>
<dbReference type="SUPFAM" id="SSF81345">
    <property type="entry name" value="ABC transporter involved in vitamin B12 uptake, BtuC"/>
    <property type="match status" value="1"/>
</dbReference>
<feature type="transmembrane region" description="Helical" evidence="8">
    <location>
        <begin position="101"/>
        <end position="120"/>
    </location>
</feature>
<sequence length="339" mass="36650">MSTEPAALGVIETPEPERRTRQSMPAGMRLAVVLIVAAVLCFAFVFWDIRGAFEYIVERRTTAVIGMVIVGAAVGTASVAFQTVTGNRILTPSIMGFDALFMLIQTALTFAVGSTALALWNVTGRFFAEMIAMVIVCMLLYTWLLVGARRSLQVVLLVGIVLSTLFRSISLFLQRIMDPNEYQVLQDTFFASFNSIQAEIVPVAGIIVAVACAGLWLLRNPLDVMGLGRDTAINLGVRHQRVTVWVLFLVSVLIAASTALVGPSTFLGLIVAHLAYQLAGSYRHAVLLPFVIGVTVITLVGGQFVMEHLLGFSTALSVIIEFVGGLLFIGLLLRRKGTT</sequence>
<evidence type="ECO:0000256" key="5">
    <source>
        <dbReference type="ARBA" id="ARBA00022692"/>
    </source>
</evidence>
<evidence type="ECO:0000313" key="9">
    <source>
        <dbReference type="EMBL" id="GAA4387502.1"/>
    </source>
</evidence>